<reference evidence="2 3" key="1">
    <citation type="submission" date="2019-07" db="EMBL/GenBank/DDBJ databases">
        <title>Complete Genome Sequence of Leptotrichia wadei Strain JMUB3936.</title>
        <authorList>
            <person name="Watanabe S."/>
            <person name="Cui L."/>
        </authorList>
    </citation>
    <scope>NUCLEOTIDE SEQUENCE [LARGE SCALE GENOMIC DNA]</scope>
    <source>
        <strain evidence="2 3">JMUB3936</strain>
    </source>
</reference>
<sequence>MDKINQLEGKVICFKGLPEDFFEQTEKLKKIFEEKNMKKEELVFILETLELQEIKAEKSVEQRSLIYKEILFLIFLSIVIAIITTITILLVRKLLIL</sequence>
<name>A0A510KWA5_9FUSO</name>
<keyword evidence="1" id="KW-1133">Transmembrane helix</keyword>
<organism evidence="2 3">
    <name type="scientific">Leptotrichia wadei</name>
    <dbReference type="NCBI Taxonomy" id="157687"/>
    <lineage>
        <taxon>Bacteria</taxon>
        <taxon>Fusobacteriati</taxon>
        <taxon>Fusobacteriota</taxon>
        <taxon>Fusobacteriia</taxon>
        <taxon>Fusobacteriales</taxon>
        <taxon>Leptotrichiaceae</taxon>
        <taxon>Leptotrichia</taxon>
    </lineage>
</organism>
<protein>
    <submittedName>
        <fullName evidence="2">Uncharacterized protein</fullName>
    </submittedName>
</protein>
<evidence type="ECO:0000256" key="1">
    <source>
        <dbReference type="SAM" id="Phobius"/>
    </source>
</evidence>
<gene>
    <name evidence="2" type="ORF">JMUB3936_1355</name>
</gene>
<keyword evidence="1" id="KW-0472">Membrane</keyword>
<feature type="transmembrane region" description="Helical" evidence="1">
    <location>
        <begin position="70"/>
        <end position="91"/>
    </location>
</feature>
<proteinExistence type="predicted"/>
<dbReference type="RefSeq" id="WP_147003788.1">
    <property type="nucleotide sequence ID" value="NZ_AP019841.1"/>
</dbReference>
<dbReference type="Proteomes" id="UP000321944">
    <property type="component" value="Chromosome"/>
</dbReference>
<accession>A0A510KWA5</accession>
<keyword evidence="1" id="KW-0812">Transmembrane</keyword>
<dbReference type="EMBL" id="AP019841">
    <property type="protein sequence ID" value="BBM55071.1"/>
    <property type="molecule type" value="Genomic_DNA"/>
</dbReference>
<evidence type="ECO:0000313" key="3">
    <source>
        <dbReference type="Proteomes" id="UP000321944"/>
    </source>
</evidence>
<dbReference type="AlphaFoldDB" id="A0A510KWA5"/>
<evidence type="ECO:0000313" key="2">
    <source>
        <dbReference type="EMBL" id="BBM55071.1"/>
    </source>
</evidence>